<reference evidence="2" key="1">
    <citation type="submission" date="2021-02" db="EMBL/GenBank/DDBJ databases">
        <authorList>
            <person name="Han P."/>
        </authorList>
    </citation>
    <scope>NUCLEOTIDE SEQUENCE</scope>
    <source>
        <strain evidence="2">Nitrosomonas nitrosa 18-3D</strain>
    </source>
</reference>
<protein>
    <submittedName>
        <fullName evidence="2">Uncharacterized protein</fullName>
    </submittedName>
</protein>
<gene>
    <name evidence="2" type="ORF">NMYAN_20202</name>
</gene>
<comment type="caution">
    <text evidence="2">The sequence shown here is derived from an EMBL/GenBank/DDBJ whole genome shotgun (WGS) entry which is preliminary data.</text>
</comment>
<dbReference type="AlphaFoldDB" id="A0A8H9D8T5"/>
<sequence>MLPSKSYLIAFVALFYSLVELAIRRVAMHAAAEREEIQQDHF</sequence>
<keyword evidence="1" id="KW-0472">Membrane</keyword>
<evidence type="ECO:0000256" key="1">
    <source>
        <dbReference type="SAM" id="Phobius"/>
    </source>
</evidence>
<feature type="transmembrane region" description="Helical" evidence="1">
    <location>
        <begin position="6"/>
        <end position="23"/>
    </location>
</feature>
<proteinExistence type="predicted"/>
<name>A0A8H9D8T5_9PROT</name>
<dbReference type="Proteomes" id="UP000601736">
    <property type="component" value="Unassembled WGS sequence"/>
</dbReference>
<accession>A0A8H9D8T5</accession>
<evidence type="ECO:0000313" key="2">
    <source>
        <dbReference type="EMBL" id="CAE6502449.1"/>
    </source>
</evidence>
<keyword evidence="1" id="KW-0812">Transmembrane</keyword>
<dbReference type="EMBL" id="CAJNAP010000012">
    <property type="protein sequence ID" value="CAE6502449.1"/>
    <property type="molecule type" value="Genomic_DNA"/>
</dbReference>
<evidence type="ECO:0000313" key="3">
    <source>
        <dbReference type="Proteomes" id="UP000601736"/>
    </source>
</evidence>
<keyword evidence="1" id="KW-1133">Transmembrane helix</keyword>
<organism evidence="2 3">
    <name type="scientific">Nitrosomonas nitrosa</name>
    <dbReference type="NCBI Taxonomy" id="52442"/>
    <lineage>
        <taxon>Bacteria</taxon>
        <taxon>Pseudomonadati</taxon>
        <taxon>Pseudomonadota</taxon>
        <taxon>Betaproteobacteria</taxon>
        <taxon>Nitrosomonadales</taxon>
        <taxon>Nitrosomonadaceae</taxon>
        <taxon>Nitrosomonas</taxon>
    </lineage>
</organism>